<evidence type="ECO:0000313" key="6">
    <source>
        <dbReference type="EMBL" id="MET9843865.1"/>
    </source>
</evidence>
<evidence type="ECO:0000256" key="3">
    <source>
        <dbReference type="ARBA" id="ARBA00022630"/>
    </source>
</evidence>
<sequence>MSASAAAWSCPPRGGFIGVEAAENLRERGLDVTLVELADQVLPPLDAEMAAPPAAKLREHDVRVELGTQVIKVLPDSVVLADGRTVSADLVLMSIGVRPESTLAREAGLEIGERGGIAVDAAMCTSDPALYAVGDAAEKRDALSGEPTLIPLANLADRHGRPVADAIAGREVGARGATGTAVVRVFEPTAAATGWNEKRLRAAGRPYQAVHLHPGSHASYYPGASPIALKVLFDPRDGRILGAQAVGTDGVDKRINVAHAPPCGSAKDPVNMAGMIAENLATGTARTVQWHEPDAVLADGAVLIDVRTAAEHARGAIPGALNLPVDELRARQGEIPAGRPLIVHCQVGLRGHTAARLLTQLTGRPTANLDGGYATWAAAHTTEPATPAPLAA</sequence>
<dbReference type="Gene3D" id="3.40.250.10">
    <property type="entry name" value="Rhodanese-like domain"/>
    <property type="match status" value="1"/>
</dbReference>
<name>A0ABV2URX7_9ACTN</name>
<dbReference type="InterPro" id="IPR036188">
    <property type="entry name" value="FAD/NAD-bd_sf"/>
</dbReference>
<accession>A0ABV2URX7</accession>
<dbReference type="InterPro" id="IPR036873">
    <property type="entry name" value="Rhodanese-like_dom_sf"/>
</dbReference>
<dbReference type="Proteomes" id="UP001550210">
    <property type="component" value="Unassembled WGS sequence"/>
</dbReference>
<dbReference type="PANTHER" id="PTHR43429">
    <property type="entry name" value="PYRIDINE NUCLEOTIDE-DISULFIDE OXIDOREDUCTASE DOMAIN-CONTAINING"/>
    <property type="match status" value="1"/>
</dbReference>
<proteinExistence type="inferred from homology"/>
<dbReference type="Gene3D" id="3.50.50.60">
    <property type="entry name" value="FAD/NAD(P)-binding domain"/>
    <property type="match status" value="3"/>
</dbReference>
<evidence type="ECO:0000259" key="5">
    <source>
        <dbReference type="PROSITE" id="PS50206"/>
    </source>
</evidence>
<evidence type="ECO:0000256" key="2">
    <source>
        <dbReference type="ARBA" id="ARBA00009130"/>
    </source>
</evidence>
<comment type="cofactor">
    <cofactor evidence="1">
        <name>FAD</name>
        <dbReference type="ChEBI" id="CHEBI:57692"/>
    </cofactor>
</comment>
<keyword evidence="3" id="KW-0285">Flavoprotein</keyword>
<gene>
    <name evidence="6" type="ORF">ABZZ21_04645</name>
</gene>
<reference evidence="6 7" key="1">
    <citation type="submission" date="2024-06" db="EMBL/GenBank/DDBJ databases">
        <title>The Natural Products Discovery Center: Release of the First 8490 Sequenced Strains for Exploring Actinobacteria Biosynthetic Diversity.</title>
        <authorList>
            <person name="Kalkreuter E."/>
            <person name="Kautsar S.A."/>
            <person name="Yang D."/>
            <person name="Bader C.D."/>
            <person name="Teijaro C.N."/>
            <person name="Fluegel L."/>
            <person name="Davis C.M."/>
            <person name="Simpson J.R."/>
            <person name="Lauterbach L."/>
            <person name="Steele A.D."/>
            <person name="Gui C."/>
            <person name="Meng S."/>
            <person name="Li G."/>
            <person name="Viehrig K."/>
            <person name="Ye F."/>
            <person name="Su P."/>
            <person name="Kiefer A.F."/>
            <person name="Nichols A."/>
            <person name="Cepeda A.J."/>
            <person name="Yan W."/>
            <person name="Fan B."/>
            <person name="Jiang Y."/>
            <person name="Adhikari A."/>
            <person name="Zheng C.-J."/>
            <person name="Schuster L."/>
            <person name="Cowan T.M."/>
            <person name="Smanski M.J."/>
            <person name="Chevrette M.G."/>
            <person name="De Carvalho L.P.S."/>
            <person name="Shen B."/>
        </authorList>
    </citation>
    <scope>NUCLEOTIDE SEQUENCE [LARGE SCALE GENOMIC DNA]</scope>
    <source>
        <strain evidence="6 7">NPDC006434</strain>
    </source>
</reference>
<dbReference type="InterPro" id="IPR001763">
    <property type="entry name" value="Rhodanese-like_dom"/>
</dbReference>
<dbReference type="PRINTS" id="PR00368">
    <property type="entry name" value="FADPNR"/>
</dbReference>
<dbReference type="InterPro" id="IPR016156">
    <property type="entry name" value="FAD/NAD-linked_Rdtase_dimer_sf"/>
</dbReference>
<dbReference type="InterPro" id="IPR023753">
    <property type="entry name" value="FAD/NAD-binding_dom"/>
</dbReference>
<dbReference type="SUPFAM" id="SSF51905">
    <property type="entry name" value="FAD/NAD(P)-binding domain"/>
    <property type="match status" value="1"/>
</dbReference>
<dbReference type="Pfam" id="PF07992">
    <property type="entry name" value="Pyr_redox_2"/>
    <property type="match status" value="1"/>
</dbReference>
<dbReference type="PROSITE" id="PS50206">
    <property type="entry name" value="RHODANESE_3"/>
    <property type="match status" value="1"/>
</dbReference>
<dbReference type="PRINTS" id="PR00411">
    <property type="entry name" value="PNDRDTASEI"/>
</dbReference>
<dbReference type="InterPro" id="IPR050260">
    <property type="entry name" value="FAD-bd_OxRdtase"/>
</dbReference>
<dbReference type="InterPro" id="IPR004099">
    <property type="entry name" value="Pyr_nucl-diS_OxRdtase_dimer"/>
</dbReference>
<evidence type="ECO:0000256" key="1">
    <source>
        <dbReference type="ARBA" id="ARBA00001974"/>
    </source>
</evidence>
<protein>
    <submittedName>
        <fullName evidence="6">FAD-dependent oxidoreductase</fullName>
    </submittedName>
</protein>
<dbReference type="Pfam" id="PF00581">
    <property type="entry name" value="Rhodanese"/>
    <property type="match status" value="1"/>
</dbReference>
<dbReference type="SMART" id="SM00450">
    <property type="entry name" value="RHOD"/>
    <property type="match status" value="1"/>
</dbReference>
<comment type="caution">
    <text evidence="6">The sequence shown here is derived from an EMBL/GenBank/DDBJ whole genome shotgun (WGS) entry which is preliminary data.</text>
</comment>
<keyword evidence="7" id="KW-1185">Reference proteome</keyword>
<evidence type="ECO:0000313" key="7">
    <source>
        <dbReference type="Proteomes" id="UP001550210"/>
    </source>
</evidence>
<evidence type="ECO:0000256" key="4">
    <source>
        <dbReference type="ARBA" id="ARBA00022827"/>
    </source>
</evidence>
<feature type="domain" description="Rhodanese" evidence="5">
    <location>
        <begin position="297"/>
        <end position="381"/>
    </location>
</feature>
<dbReference type="SUPFAM" id="SSF55424">
    <property type="entry name" value="FAD/NAD-linked reductases, dimerisation (C-terminal) domain"/>
    <property type="match status" value="1"/>
</dbReference>
<dbReference type="Pfam" id="PF02852">
    <property type="entry name" value="Pyr_redox_dim"/>
    <property type="match status" value="1"/>
</dbReference>
<dbReference type="SUPFAM" id="SSF52821">
    <property type="entry name" value="Rhodanese/Cell cycle control phosphatase"/>
    <property type="match status" value="1"/>
</dbReference>
<keyword evidence="4" id="KW-0274">FAD</keyword>
<comment type="similarity">
    <text evidence="2">Belongs to the class-III pyridine nucleotide-disulfide oxidoreductase family.</text>
</comment>
<organism evidence="6 7">
    <name type="scientific">Streptomyces ossamyceticus</name>
    <dbReference type="NCBI Taxonomy" id="249581"/>
    <lineage>
        <taxon>Bacteria</taxon>
        <taxon>Bacillati</taxon>
        <taxon>Actinomycetota</taxon>
        <taxon>Actinomycetes</taxon>
        <taxon>Kitasatosporales</taxon>
        <taxon>Streptomycetaceae</taxon>
        <taxon>Streptomyces</taxon>
    </lineage>
</organism>
<dbReference type="RefSeq" id="WP_355392392.1">
    <property type="nucleotide sequence ID" value="NZ_JBEXPZ010000004.1"/>
</dbReference>
<dbReference type="EMBL" id="JBEXPZ010000004">
    <property type="protein sequence ID" value="MET9843865.1"/>
    <property type="molecule type" value="Genomic_DNA"/>
</dbReference>